<name>A0A5J4SBT0_9EUKA</name>
<reference evidence="1 2" key="1">
    <citation type="submission" date="2019-03" db="EMBL/GenBank/DDBJ databases">
        <title>Single cell metagenomics reveals metabolic interactions within the superorganism composed of flagellate Streblomastix strix and complex community of Bacteroidetes bacteria on its surface.</title>
        <authorList>
            <person name="Treitli S.C."/>
            <person name="Kolisko M."/>
            <person name="Husnik F."/>
            <person name="Keeling P."/>
            <person name="Hampl V."/>
        </authorList>
    </citation>
    <scope>NUCLEOTIDE SEQUENCE [LARGE SCALE GENOMIC DNA]</scope>
    <source>
        <strain evidence="1">ST1C</strain>
    </source>
</reference>
<comment type="caution">
    <text evidence="1">The sequence shown here is derived from an EMBL/GenBank/DDBJ whole genome shotgun (WGS) entry which is preliminary data.</text>
</comment>
<evidence type="ECO:0000313" key="1">
    <source>
        <dbReference type="EMBL" id="KAA6343609.1"/>
    </source>
</evidence>
<organism evidence="1 2">
    <name type="scientific">Streblomastix strix</name>
    <dbReference type="NCBI Taxonomy" id="222440"/>
    <lineage>
        <taxon>Eukaryota</taxon>
        <taxon>Metamonada</taxon>
        <taxon>Preaxostyla</taxon>
        <taxon>Oxymonadida</taxon>
        <taxon>Streblomastigidae</taxon>
        <taxon>Streblomastix</taxon>
    </lineage>
</organism>
<evidence type="ECO:0000313" key="2">
    <source>
        <dbReference type="Proteomes" id="UP000324800"/>
    </source>
</evidence>
<gene>
    <name evidence="1" type="ORF">EZS28_052299</name>
</gene>
<proteinExistence type="predicted"/>
<accession>A0A5J4SBT0</accession>
<sequence>MILTLNTTDPVGTPLYINYRGTSLSTQYPNSKLVQKYVLNAGTPTSYASVISGNVQINPSATSGYDDGLRISRTVQNTGSVSIQLGCSRTSNGGSIDGQWVICSPPINSVQAPYNFIIAVASQAQDLTRGLQISADGNTLSFNGQFIAQTNPTTGQTTISSSSNGAANGSVNYSAGNPILWGVNSVDTNGGFYSDGPKVYWRAKPITLGAVPP</sequence>
<dbReference type="Proteomes" id="UP000324800">
    <property type="component" value="Unassembled WGS sequence"/>
</dbReference>
<protein>
    <submittedName>
        <fullName evidence="1">Uncharacterized protein</fullName>
    </submittedName>
</protein>
<dbReference type="AlphaFoldDB" id="A0A5J4SBT0"/>
<dbReference type="EMBL" id="SNRW01040489">
    <property type="protein sequence ID" value="KAA6343609.1"/>
    <property type="molecule type" value="Genomic_DNA"/>
</dbReference>